<gene>
    <name evidence="12" type="primary">LOC101510138</name>
</gene>
<dbReference type="PANTHER" id="PTHR33573:SF38">
    <property type="entry name" value="CASP-LIKE PROTEIN 4A1"/>
    <property type="match status" value="1"/>
</dbReference>
<feature type="compositionally biased region" description="Low complexity" evidence="9">
    <location>
        <begin position="46"/>
        <end position="66"/>
    </location>
</feature>
<evidence type="ECO:0000256" key="5">
    <source>
        <dbReference type="ARBA" id="ARBA00022692"/>
    </source>
</evidence>
<dbReference type="Pfam" id="PF04535">
    <property type="entry name" value="CASP_dom"/>
    <property type="match status" value="1"/>
</dbReference>
<feature type="transmembrane region" description="Helical" evidence="8">
    <location>
        <begin position="204"/>
        <end position="223"/>
    </location>
</feature>
<organism evidence="11 12">
    <name type="scientific">Cicer arietinum</name>
    <name type="common">Chickpea</name>
    <name type="synonym">Garbanzo</name>
    <dbReference type="NCBI Taxonomy" id="3827"/>
    <lineage>
        <taxon>Eukaryota</taxon>
        <taxon>Viridiplantae</taxon>
        <taxon>Streptophyta</taxon>
        <taxon>Embryophyta</taxon>
        <taxon>Tracheophyta</taxon>
        <taxon>Spermatophyta</taxon>
        <taxon>Magnoliopsida</taxon>
        <taxon>eudicotyledons</taxon>
        <taxon>Gunneridae</taxon>
        <taxon>Pentapetalae</taxon>
        <taxon>rosids</taxon>
        <taxon>fabids</taxon>
        <taxon>Fabales</taxon>
        <taxon>Fabaceae</taxon>
        <taxon>Papilionoideae</taxon>
        <taxon>50 kb inversion clade</taxon>
        <taxon>NPAAA clade</taxon>
        <taxon>Hologalegina</taxon>
        <taxon>IRL clade</taxon>
        <taxon>Cicereae</taxon>
        <taxon>Cicer</taxon>
    </lineage>
</organism>
<dbReference type="Proteomes" id="UP000087171">
    <property type="component" value="Unplaced"/>
</dbReference>
<name>A0A1S2Z5F1_CICAR</name>
<feature type="compositionally biased region" description="Acidic residues" evidence="9">
    <location>
        <begin position="17"/>
        <end position="26"/>
    </location>
</feature>
<keyword evidence="5 8" id="KW-0812">Transmembrane</keyword>
<sequence length="274" mass="30655">MKKEESVEKAHPNSEGREDEEEEENTIEQRNNNNNKNKENHHHHSVSPPESNSPSPSLHSLSNSPISNDHLSVVQPPFVTAHRFQVEPTVITKIDPAAEEGFVGVKGTTNGGGNRGLRPDVSSLLSKVLLGFRISAFVFCLVSFSVLAADQKKGWAQDSFFLYKEFRYSLTVNVIGFLYSGLQICDQAYYLITRKHIVEHMLRVYFTFALDQILTYLLMSASSSAATRAYDWESNWGHDKFPYVANASVVLSFIAFAVFALSSLVSGSIVCRFR</sequence>
<feature type="transmembrane region" description="Helical" evidence="8">
    <location>
        <begin position="168"/>
        <end position="192"/>
    </location>
</feature>
<keyword evidence="6 8" id="KW-1133">Transmembrane helix</keyword>
<evidence type="ECO:0000256" key="7">
    <source>
        <dbReference type="ARBA" id="ARBA00023136"/>
    </source>
</evidence>
<evidence type="ECO:0000256" key="3">
    <source>
        <dbReference type="ARBA" id="ARBA00011489"/>
    </source>
</evidence>
<keyword evidence="11" id="KW-1185">Reference proteome</keyword>
<evidence type="ECO:0000256" key="8">
    <source>
        <dbReference type="RuleBase" id="RU361233"/>
    </source>
</evidence>
<dbReference type="PaxDb" id="3827-XP_004515400.1"/>
<comment type="similarity">
    <text evidence="2 8">Belongs to the Casparian strip membrane proteins (CASP) family.</text>
</comment>
<proteinExistence type="inferred from homology"/>
<accession>A0A1S2Z5F1</accession>
<dbReference type="eggNOG" id="ENOG502QW75">
    <property type="taxonomic scope" value="Eukaryota"/>
</dbReference>
<dbReference type="PANTHER" id="PTHR33573">
    <property type="entry name" value="CASP-LIKE PROTEIN 4A4"/>
    <property type="match status" value="1"/>
</dbReference>
<dbReference type="RefSeq" id="XP_004515400.1">
    <property type="nucleotide sequence ID" value="XM_004515343.3"/>
</dbReference>
<keyword evidence="4 8" id="KW-1003">Cell membrane</keyword>
<dbReference type="GO" id="GO:0005886">
    <property type="term" value="C:plasma membrane"/>
    <property type="evidence" value="ECO:0007669"/>
    <property type="project" value="UniProtKB-SubCell"/>
</dbReference>
<keyword evidence="7 8" id="KW-0472">Membrane</keyword>
<dbReference type="OrthoDB" id="672180at2759"/>
<feature type="compositionally biased region" description="Basic and acidic residues" evidence="9">
    <location>
        <begin position="1"/>
        <end position="16"/>
    </location>
</feature>
<dbReference type="GeneID" id="101510138"/>
<comment type="subunit">
    <text evidence="3 8">Homodimer and heterodimers.</text>
</comment>
<evidence type="ECO:0000259" key="10">
    <source>
        <dbReference type="Pfam" id="PF04535"/>
    </source>
</evidence>
<feature type="domain" description="Casparian strip membrane protein" evidence="10">
    <location>
        <begin position="125"/>
        <end position="257"/>
    </location>
</feature>
<evidence type="ECO:0000256" key="1">
    <source>
        <dbReference type="ARBA" id="ARBA00004651"/>
    </source>
</evidence>
<dbReference type="STRING" id="3827.A0A1S2Z5F1"/>
<evidence type="ECO:0000256" key="9">
    <source>
        <dbReference type="SAM" id="MobiDB-lite"/>
    </source>
</evidence>
<dbReference type="InterPro" id="IPR006702">
    <property type="entry name" value="CASP_dom"/>
</dbReference>
<evidence type="ECO:0000313" key="12">
    <source>
        <dbReference type="RefSeq" id="XP_004515400.1"/>
    </source>
</evidence>
<feature type="region of interest" description="Disordered" evidence="9">
    <location>
        <begin position="1"/>
        <end position="66"/>
    </location>
</feature>
<evidence type="ECO:0000256" key="4">
    <source>
        <dbReference type="ARBA" id="ARBA00022475"/>
    </source>
</evidence>
<protein>
    <recommendedName>
        <fullName evidence="8">CASP-like protein</fullName>
    </recommendedName>
</protein>
<comment type="subcellular location">
    <subcellularLocation>
        <location evidence="1 8">Cell membrane</location>
        <topology evidence="1 8">Multi-pass membrane protein</topology>
    </subcellularLocation>
</comment>
<feature type="transmembrane region" description="Helical" evidence="8">
    <location>
        <begin position="128"/>
        <end position="148"/>
    </location>
</feature>
<evidence type="ECO:0000313" key="11">
    <source>
        <dbReference type="Proteomes" id="UP000087171"/>
    </source>
</evidence>
<dbReference type="AlphaFoldDB" id="A0A1S2Z5F1"/>
<evidence type="ECO:0000256" key="6">
    <source>
        <dbReference type="ARBA" id="ARBA00022989"/>
    </source>
</evidence>
<evidence type="ECO:0000256" key="2">
    <source>
        <dbReference type="ARBA" id="ARBA00007651"/>
    </source>
</evidence>
<dbReference type="KEGG" id="cam:101510138"/>
<feature type="transmembrane region" description="Helical" evidence="8">
    <location>
        <begin position="243"/>
        <end position="271"/>
    </location>
</feature>
<reference evidence="12" key="1">
    <citation type="submission" date="2025-08" db="UniProtKB">
        <authorList>
            <consortium name="RefSeq"/>
        </authorList>
    </citation>
    <scope>IDENTIFICATION</scope>
    <source>
        <tissue evidence="12">Etiolated seedlings</tissue>
    </source>
</reference>